<organism evidence="1 2">
    <name type="scientific">Trifolium medium</name>
    <dbReference type="NCBI Taxonomy" id="97028"/>
    <lineage>
        <taxon>Eukaryota</taxon>
        <taxon>Viridiplantae</taxon>
        <taxon>Streptophyta</taxon>
        <taxon>Embryophyta</taxon>
        <taxon>Tracheophyta</taxon>
        <taxon>Spermatophyta</taxon>
        <taxon>Magnoliopsida</taxon>
        <taxon>eudicotyledons</taxon>
        <taxon>Gunneridae</taxon>
        <taxon>Pentapetalae</taxon>
        <taxon>rosids</taxon>
        <taxon>fabids</taxon>
        <taxon>Fabales</taxon>
        <taxon>Fabaceae</taxon>
        <taxon>Papilionoideae</taxon>
        <taxon>50 kb inversion clade</taxon>
        <taxon>NPAAA clade</taxon>
        <taxon>Hologalegina</taxon>
        <taxon>IRL clade</taxon>
        <taxon>Trifolieae</taxon>
        <taxon>Trifolium</taxon>
    </lineage>
</organism>
<dbReference type="PANTHER" id="PTHR32108">
    <property type="entry name" value="DNA-DIRECTED RNA POLYMERASE SUBUNIT ALPHA"/>
    <property type="match status" value="1"/>
</dbReference>
<sequence>PYGQILPYLVQKGMVELKPLPPTKQPYPPGFDRNARCDYHAGSPGHNIEDCRAFKYKVQELIDCQLISFKKESHSGMVTPSP</sequence>
<name>A0A392QAJ6_9FABA</name>
<proteinExistence type="predicted"/>
<accession>A0A392QAJ6</accession>
<evidence type="ECO:0000313" key="1">
    <source>
        <dbReference type="EMBL" id="MCI21158.1"/>
    </source>
</evidence>
<dbReference type="EMBL" id="LXQA010123561">
    <property type="protein sequence ID" value="MCI21158.1"/>
    <property type="molecule type" value="Genomic_DNA"/>
</dbReference>
<evidence type="ECO:0000313" key="2">
    <source>
        <dbReference type="Proteomes" id="UP000265520"/>
    </source>
</evidence>
<feature type="non-terminal residue" evidence="1">
    <location>
        <position position="1"/>
    </location>
</feature>
<protein>
    <submittedName>
        <fullName evidence="1">Gag-pol polyprotein</fullName>
    </submittedName>
</protein>
<dbReference type="PANTHER" id="PTHR32108:SF9">
    <property type="entry name" value="REVERSE TRANSCRIPTASE RNASE H-LIKE DOMAIN-CONTAINING PROTEIN"/>
    <property type="match status" value="1"/>
</dbReference>
<reference evidence="1 2" key="1">
    <citation type="journal article" date="2018" name="Front. Plant Sci.">
        <title>Red Clover (Trifolium pratense) and Zigzag Clover (T. medium) - A Picture of Genomic Similarities and Differences.</title>
        <authorList>
            <person name="Dluhosova J."/>
            <person name="Istvanek J."/>
            <person name="Nedelnik J."/>
            <person name="Repkova J."/>
        </authorList>
    </citation>
    <scope>NUCLEOTIDE SEQUENCE [LARGE SCALE GENOMIC DNA]</scope>
    <source>
        <strain evidence="2">cv. 10/8</strain>
        <tissue evidence="1">Leaf</tissue>
    </source>
</reference>
<comment type="caution">
    <text evidence="1">The sequence shown here is derived from an EMBL/GenBank/DDBJ whole genome shotgun (WGS) entry which is preliminary data.</text>
</comment>
<keyword evidence="2" id="KW-1185">Reference proteome</keyword>
<dbReference type="AlphaFoldDB" id="A0A392QAJ6"/>
<dbReference type="Proteomes" id="UP000265520">
    <property type="component" value="Unassembled WGS sequence"/>
</dbReference>